<gene>
    <name evidence="1" type="ORF">WISP_141201</name>
</gene>
<protein>
    <submittedName>
        <fullName evidence="1">Uncharacterized protein</fullName>
    </submittedName>
</protein>
<dbReference type="Proteomes" id="UP001145742">
    <property type="component" value="Unassembled WGS sequence"/>
</dbReference>
<name>A0ABQ9CM56_9PASS</name>
<dbReference type="EMBL" id="WHWB01034717">
    <property type="protein sequence ID" value="KAJ7405285.1"/>
    <property type="molecule type" value="Genomic_DNA"/>
</dbReference>
<comment type="caution">
    <text evidence="1">The sequence shown here is derived from an EMBL/GenBank/DDBJ whole genome shotgun (WGS) entry which is preliminary data.</text>
</comment>
<accession>A0ABQ9CM56</accession>
<sequence length="84" mass="9395">MILTASSSPLQPPMEALYSALEGEISIFVRHMQWCQEGFDLCSLYHMLLLVLLQSPSGQVESWQHLQRLAHCQLHSASPDVAST</sequence>
<keyword evidence="2" id="KW-1185">Reference proteome</keyword>
<proteinExistence type="predicted"/>
<evidence type="ECO:0000313" key="2">
    <source>
        <dbReference type="Proteomes" id="UP001145742"/>
    </source>
</evidence>
<reference evidence="1" key="1">
    <citation type="submission" date="2019-10" db="EMBL/GenBank/DDBJ databases">
        <authorList>
            <person name="Soares A.E.R."/>
            <person name="Aleixo A."/>
            <person name="Schneider P."/>
            <person name="Miyaki C.Y."/>
            <person name="Schneider M.P."/>
            <person name="Mello C."/>
            <person name="Vasconcelos A.T.R."/>
        </authorList>
    </citation>
    <scope>NUCLEOTIDE SEQUENCE</scope>
    <source>
        <tissue evidence="1">Muscle</tissue>
    </source>
</reference>
<evidence type="ECO:0000313" key="1">
    <source>
        <dbReference type="EMBL" id="KAJ7405285.1"/>
    </source>
</evidence>
<organism evidence="1 2">
    <name type="scientific">Willisornis vidua</name>
    <name type="common">Xingu scale-backed antbird</name>
    <dbReference type="NCBI Taxonomy" id="1566151"/>
    <lineage>
        <taxon>Eukaryota</taxon>
        <taxon>Metazoa</taxon>
        <taxon>Chordata</taxon>
        <taxon>Craniata</taxon>
        <taxon>Vertebrata</taxon>
        <taxon>Euteleostomi</taxon>
        <taxon>Archelosauria</taxon>
        <taxon>Archosauria</taxon>
        <taxon>Dinosauria</taxon>
        <taxon>Saurischia</taxon>
        <taxon>Theropoda</taxon>
        <taxon>Coelurosauria</taxon>
        <taxon>Aves</taxon>
        <taxon>Neognathae</taxon>
        <taxon>Neoaves</taxon>
        <taxon>Telluraves</taxon>
        <taxon>Australaves</taxon>
        <taxon>Passeriformes</taxon>
        <taxon>Thamnophilidae</taxon>
        <taxon>Willisornis</taxon>
    </lineage>
</organism>